<gene>
    <name evidence="1" type="ORF">GS634_10475</name>
</gene>
<name>A0AA90ZFX7_9RHOB</name>
<dbReference type="AlphaFoldDB" id="A0AA90ZFX7"/>
<dbReference type="EMBL" id="WVRA01000003">
    <property type="protein sequence ID" value="NOE18539.1"/>
    <property type="molecule type" value="Genomic_DNA"/>
</dbReference>
<proteinExistence type="predicted"/>
<dbReference type="InterPro" id="IPR029044">
    <property type="entry name" value="Nucleotide-diphossugar_trans"/>
</dbReference>
<comment type="caution">
    <text evidence="1">The sequence shown here is derived from an EMBL/GenBank/DDBJ whole genome shotgun (WGS) entry which is preliminary data.</text>
</comment>
<dbReference type="RefSeq" id="WP_171169210.1">
    <property type="nucleotide sequence ID" value="NZ_WVRA01000003.1"/>
</dbReference>
<accession>A0AA90ZFX7</accession>
<dbReference type="SUPFAM" id="SSF53448">
    <property type="entry name" value="Nucleotide-diphospho-sugar transferases"/>
    <property type="match status" value="1"/>
</dbReference>
<dbReference type="Proteomes" id="UP000597886">
    <property type="component" value="Unassembled WGS sequence"/>
</dbReference>
<reference evidence="1" key="1">
    <citation type="submission" date="2019-12" db="EMBL/GenBank/DDBJ databases">
        <title>Ruegeria JWLKs population differentiation of coral mucus and skeleton niches.</title>
        <authorList>
            <person name="Luo D."/>
        </authorList>
    </citation>
    <scope>NUCLEOTIDE SEQUENCE</scope>
    <source>
        <strain evidence="1">HKCCD6181</strain>
    </source>
</reference>
<evidence type="ECO:0000313" key="2">
    <source>
        <dbReference type="Proteomes" id="UP000597886"/>
    </source>
</evidence>
<organism evidence="1 2">
    <name type="scientific">Ruegeria atlantica</name>
    <dbReference type="NCBI Taxonomy" id="81569"/>
    <lineage>
        <taxon>Bacteria</taxon>
        <taxon>Pseudomonadati</taxon>
        <taxon>Pseudomonadota</taxon>
        <taxon>Alphaproteobacteria</taxon>
        <taxon>Rhodobacterales</taxon>
        <taxon>Roseobacteraceae</taxon>
        <taxon>Ruegeria</taxon>
    </lineage>
</organism>
<evidence type="ECO:0000313" key="1">
    <source>
        <dbReference type="EMBL" id="NOE18539.1"/>
    </source>
</evidence>
<sequence length="277" mass="30666">MNIVGVVRNGGSALIDTINRIENLSAQLHRFTVTIATNDNTDGTDQVLSDYAGQSRYVDILQLDGLASELPNRVERITAARNAVLKKLEDQDTDLELTLVLDLDGPNTCLDAQAVLTAAQRVAPLWEGVFANPKPAYDDIYALRCSGWCDEDVWQRIQSTRRPLFGRRKWRRSVMKSAVFDRQFHIPADTPLIPVDSAFGGAGLYKSRALRGLRYTCRDEKGQQVCEHVMLHKRLRDRGARLFIDPALTTLAAENRLGEGSGAPFPRHLLPAASGAA</sequence>
<protein>
    <submittedName>
        <fullName evidence="1">Uncharacterized protein</fullName>
    </submittedName>
</protein>